<dbReference type="OrthoDB" id="788878at2"/>
<reference evidence="3" key="1">
    <citation type="submission" date="2016-10" db="EMBL/GenBank/DDBJ databases">
        <authorList>
            <person name="Varghese N."/>
            <person name="Submissions S."/>
        </authorList>
    </citation>
    <scope>NUCLEOTIDE SEQUENCE [LARGE SCALE GENOMIC DNA]</scope>
    <source>
        <strain evidence="3">DSM 21789</strain>
    </source>
</reference>
<evidence type="ECO:0000313" key="3">
    <source>
        <dbReference type="Proteomes" id="UP000199604"/>
    </source>
</evidence>
<evidence type="ECO:0000256" key="1">
    <source>
        <dbReference type="SAM" id="SignalP"/>
    </source>
</evidence>
<keyword evidence="1" id="KW-0732">Signal</keyword>
<dbReference type="RefSeq" id="WP_091473040.1">
    <property type="nucleotide sequence ID" value="NZ_FOJT01000001.1"/>
</dbReference>
<name>A0A1I0V7W1_9FLAO</name>
<dbReference type="EMBL" id="FOJT01000001">
    <property type="protein sequence ID" value="SFA72368.1"/>
    <property type="molecule type" value="Genomic_DNA"/>
</dbReference>
<dbReference type="AlphaFoldDB" id="A0A1I0V7W1"/>
<gene>
    <name evidence="2" type="ORF">SAMN05660845_0232</name>
</gene>
<keyword evidence="3" id="KW-1185">Reference proteome</keyword>
<protein>
    <submittedName>
        <fullName evidence="2">Uncharacterized protein</fullName>
    </submittedName>
</protein>
<proteinExistence type="predicted"/>
<feature type="signal peptide" evidence="1">
    <location>
        <begin position="1"/>
        <end position="19"/>
    </location>
</feature>
<feature type="chain" id="PRO_5011543197" evidence="1">
    <location>
        <begin position="20"/>
        <end position="389"/>
    </location>
</feature>
<dbReference type="Proteomes" id="UP000199604">
    <property type="component" value="Unassembled WGS sequence"/>
</dbReference>
<accession>A0A1I0V7W1</accession>
<evidence type="ECO:0000313" key="2">
    <source>
        <dbReference type="EMBL" id="SFA72368.1"/>
    </source>
</evidence>
<sequence>MKNCLTFLFVFLCPFLSIAQNNSLIISKIIALPKDSLETKKLVSSFNNLLIAKEKPNEENNFVWNKENVETYILLDEMNGIEKSGKYKDDFFFKPYLTNVVKLSNTEYFLQFSYIGISENTPTLRGSFELIAHKENDQFKFSSTLTRNSSSWEIKKIGNCTFHYKKSINEKTAVKYEKAVASFDKKLNATNQQTDIYFGADFPELLKMIGVEYKLDYNSRVSSTFSSKSGNRLLIVKGDNDTNFNNFDLHDLWHERLKNVVSSKIINKPVDEGCAYLYGGSWGISWKDIFKTFKLKVANDSKKNWLEVYGKFDNFGETKETHLMAEYVINALIVQKIEKEKGFESVLEFVSCGKYNKENDNYFQSLEKLTGINKVNFNQKVWELINNEK</sequence>
<dbReference type="STRING" id="498292.SAMN05660845_0232"/>
<organism evidence="2 3">
    <name type="scientific">Flavobacterium swingsii</name>
    <dbReference type="NCBI Taxonomy" id="498292"/>
    <lineage>
        <taxon>Bacteria</taxon>
        <taxon>Pseudomonadati</taxon>
        <taxon>Bacteroidota</taxon>
        <taxon>Flavobacteriia</taxon>
        <taxon>Flavobacteriales</taxon>
        <taxon>Flavobacteriaceae</taxon>
        <taxon>Flavobacterium</taxon>
    </lineage>
</organism>